<dbReference type="SUPFAM" id="SSF88946">
    <property type="entry name" value="Sigma2 domain of RNA polymerase sigma factors"/>
    <property type="match status" value="1"/>
</dbReference>
<keyword evidence="9" id="KW-1185">Reference proteome</keyword>
<dbReference type="AlphaFoldDB" id="A0A6J5DZS6"/>
<comment type="similarity">
    <text evidence="1">Belongs to the sigma-70 factor family. ECF subfamily.</text>
</comment>
<feature type="region of interest" description="Disordered" evidence="5">
    <location>
        <begin position="79"/>
        <end position="113"/>
    </location>
</feature>
<dbReference type="InterPro" id="IPR039425">
    <property type="entry name" value="RNA_pol_sigma-70-like"/>
</dbReference>
<dbReference type="InterPro" id="IPR013325">
    <property type="entry name" value="RNA_pol_sigma_r2"/>
</dbReference>
<keyword evidence="4" id="KW-0804">Transcription</keyword>
<evidence type="ECO:0000256" key="2">
    <source>
        <dbReference type="ARBA" id="ARBA00023015"/>
    </source>
</evidence>
<dbReference type="PANTHER" id="PTHR43133:SF25">
    <property type="entry name" value="RNA POLYMERASE SIGMA FACTOR RFAY-RELATED"/>
    <property type="match status" value="1"/>
</dbReference>
<dbReference type="InterPro" id="IPR013249">
    <property type="entry name" value="RNA_pol_sigma70_r4_t2"/>
</dbReference>
<feature type="domain" description="RNA polymerase sigma-70 region 2" evidence="6">
    <location>
        <begin position="14"/>
        <end position="77"/>
    </location>
</feature>
<dbReference type="GO" id="GO:0003677">
    <property type="term" value="F:DNA binding"/>
    <property type="evidence" value="ECO:0007669"/>
    <property type="project" value="InterPro"/>
</dbReference>
<keyword evidence="2" id="KW-0805">Transcription regulation</keyword>
<name>A0A6J5DZS6_9BURK</name>
<dbReference type="Pfam" id="PF04542">
    <property type="entry name" value="Sigma70_r2"/>
    <property type="match status" value="1"/>
</dbReference>
<dbReference type="SUPFAM" id="SSF88659">
    <property type="entry name" value="Sigma3 and sigma4 domains of RNA polymerase sigma factors"/>
    <property type="match status" value="1"/>
</dbReference>
<dbReference type="RefSeq" id="WP_175111734.1">
    <property type="nucleotide sequence ID" value="NZ_CADIKF010000022.1"/>
</dbReference>
<accession>A0A6J5DZS6</accession>
<evidence type="ECO:0000256" key="4">
    <source>
        <dbReference type="ARBA" id="ARBA00023163"/>
    </source>
</evidence>
<dbReference type="EMBL" id="CADIKF010000022">
    <property type="protein sequence ID" value="CAB3758964.1"/>
    <property type="molecule type" value="Genomic_DNA"/>
</dbReference>
<evidence type="ECO:0000256" key="1">
    <source>
        <dbReference type="ARBA" id="ARBA00010641"/>
    </source>
</evidence>
<evidence type="ECO:0000313" key="9">
    <source>
        <dbReference type="Proteomes" id="UP000494329"/>
    </source>
</evidence>
<evidence type="ECO:0000313" key="8">
    <source>
        <dbReference type="EMBL" id="CAB3758964.1"/>
    </source>
</evidence>
<dbReference type="PANTHER" id="PTHR43133">
    <property type="entry name" value="RNA POLYMERASE ECF-TYPE SIGMA FACTO"/>
    <property type="match status" value="1"/>
</dbReference>
<gene>
    <name evidence="8" type="primary">sigE</name>
    <name evidence="8" type="ORF">LMG29739_03027</name>
</gene>
<evidence type="ECO:0000256" key="3">
    <source>
        <dbReference type="ARBA" id="ARBA00023082"/>
    </source>
</evidence>
<dbReference type="InterPro" id="IPR036388">
    <property type="entry name" value="WH-like_DNA-bd_sf"/>
</dbReference>
<dbReference type="NCBIfam" id="TIGR02937">
    <property type="entry name" value="sigma70-ECF"/>
    <property type="match status" value="1"/>
</dbReference>
<dbReference type="InterPro" id="IPR013324">
    <property type="entry name" value="RNA_pol_sigma_r3/r4-like"/>
</dbReference>
<dbReference type="GO" id="GO:0006352">
    <property type="term" value="P:DNA-templated transcription initiation"/>
    <property type="evidence" value="ECO:0007669"/>
    <property type="project" value="InterPro"/>
</dbReference>
<organism evidence="8 9">
    <name type="scientific">Paraburkholderia solisilvae</name>
    <dbReference type="NCBI Taxonomy" id="624376"/>
    <lineage>
        <taxon>Bacteria</taxon>
        <taxon>Pseudomonadati</taxon>
        <taxon>Pseudomonadota</taxon>
        <taxon>Betaproteobacteria</taxon>
        <taxon>Burkholderiales</taxon>
        <taxon>Burkholderiaceae</taxon>
        <taxon>Paraburkholderia</taxon>
    </lineage>
</organism>
<dbReference type="InterPro" id="IPR007627">
    <property type="entry name" value="RNA_pol_sigma70_r2"/>
</dbReference>
<dbReference type="Gene3D" id="1.10.1740.10">
    <property type="match status" value="1"/>
</dbReference>
<feature type="domain" description="RNA polymerase sigma factor 70 region 4 type 2" evidence="7">
    <location>
        <begin position="117"/>
        <end position="169"/>
    </location>
</feature>
<dbReference type="CDD" id="cd06171">
    <property type="entry name" value="Sigma70_r4"/>
    <property type="match status" value="1"/>
</dbReference>
<dbReference type="Gene3D" id="1.10.10.10">
    <property type="entry name" value="Winged helix-like DNA-binding domain superfamily/Winged helix DNA-binding domain"/>
    <property type="match status" value="1"/>
</dbReference>
<dbReference type="Proteomes" id="UP000494329">
    <property type="component" value="Unassembled WGS sequence"/>
</dbReference>
<proteinExistence type="inferred from homology"/>
<evidence type="ECO:0000259" key="6">
    <source>
        <dbReference type="Pfam" id="PF04542"/>
    </source>
</evidence>
<reference evidence="8 9" key="1">
    <citation type="submission" date="2020-04" db="EMBL/GenBank/DDBJ databases">
        <authorList>
            <person name="De Canck E."/>
        </authorList>
    </citation>
    <scope>NUCLEOTIDE SEQUENCE [LARGE SCALE GENOMIC DNA]</scope>
    <source>
        <strain evidence="8 9">LMG 29739</strain>
    </source>
</reference>
<sequence length="186" mass="20405">MLATTTELAGSLTDLLPRLWAFAWRITGDRLEAEELTQKTCLCARKHVGPGPHRMRPLCRLYTIAYRIWSDDLRSRSTRERANATPLADSPAGPPVQRGQHGAHPAAPDPSSDALSQRIVAAVDQLPHAQRIAMLLVAIEALSYAEAAHVLDVPVHTVMSRVARARQALGRTFAAQPDRCGKHTVR</sequence>
<keyword evidence="3" id="KW-0731">Sigma factor</keyword>
<protein>
    <submittedName>
        <fullName evidence="8">ECF RNA polymerase sigma factor SigE</fullName>
    </submittedName>
</protein>
<dbReference type="InterPro" id="IPR014284">
    <property type="entry name" value="RNA_pol_sigma-70_dom"/>
</dbReference>
<dbReference type="Pfam" id="PF08281">
    <property type="entry name" value="Sigma70_r4_2"/>
    <property type="match status" value="1"/>
</dbReference>
<dbReference type="GO" id="GO:0016987">
    <property type="term" value="F:sigma factor activity"/>
    <property type="evidence" value="ECO:0007669"/>
    <property type="project" value="UniProtKB-KW"/>
</dbReference>
<evidence type="ECO:0000256" key="5">
    <source>
        <dbReference type="SAM" id="MobiDB-lite"/>
    </source>
</evidence>
<evidence type="ECO:0000259" key="7">
    <source>
        <dbReference type="Pfam" id="PF08281"/>
    </source>
</evidence>